<feature type="compositionally biased region" description="Basic residues" evidence="1">
    <location>
        <begin position="64"/>
        <end position="73"/>
    </location>
</feature>
<name>A0ABV5CV46_9ACTN</name>
<sequence length="342" mass="37353">MLAAKFGVLFPHLDERQRRLLMGAEARAWGRGGIRAVSRAAGVAENTVARGVSDLDAGGPPSGRTRRPGGGRKRLADLDPGLRSALLALVEPDERGDPMSPLRWTTKSTRTLAAELTRQGHRVGPDTVADLLRREGFSLQANTKTIEGRRHPDRDTQFRYINEQVKTHNHSGDPVISVDTKKKELVGQFSNPGRQWRPKGEPVTTLTHDFPGDSQGKAVPYGIYDLAANTGWVNVGTDHDTATFAVESIRRWWTATGHDDYPHANRLLITADSGGSNGYRTRAWKAELAALAAQTGLRITVCHFPPGTSKWNKVEHRLFSPSSAVRRNTSMIGSGSMLVTGS</sequence>
<evidence type="ECO:0000256" key="1">
    <source>
        <dbReference type="SAM" id="MobiDB-lite"/>
    </source>
</evidence>
<dbReference type="EMBL" id="JBCGDC010000072">
    <property type="protein sequence ID" value="MFB6395875.1"/>
    <property type="molecule type" value="Genomic_DNA"/>
</dbReference>
<evidence type="ECO:0000313" key="3">
    <source>
        <dbReference type="Proteomes" id="UP001582793"/>
    </source>
</evidence>
<gene>
    <name evidence="2" type="ORF">AAFH96_22570</name>
</gene>
<proteinExistence type="predicted"/>
<feature type="region of interest" description="Disordered" evidence="1">
    <location>
        <begin position="189"/>
        <end position="212"/>
    </location>
</feature>
<feature type="region of interest" description="Disordered" evidence="1">
    <location>
        <begin position="51"/>
        <end position="76"/>
    </location>
</feature>
<dbReference type="InterPro" id="IPR011518">
    <property type="entry name" value="Transposase_36"/>
</dbReference>
<comment type="caution">
    <text evidence="2">The sequence shown here is derived from an EMBL/GenBank/DDBJ whole genome shotgun (WGS) entry which is preliminary data.</text>
</comment>
<dbReference type="NCBIfam" id="NF033519">
    <property type="entry name" value="transpos_ISAzo13"/>
    <property type="match status" value="1"/>
</dbReference>
<dbReference type="RefSeq" id="WP_375735549.1">
    <property type="nucleotide sequence ID" value="NZ_JBCGDC010000072.1"/>
</dbReference>
<dbReference type="Proteomes" id="UP001582793">
    <property type="component" value="Unassembled WGS sequence"/>
</dbReference>
<keyword evidence="3" id="KW-1185">Reference proteome</keyword>
<dbReference type="Pfam" id="PF07592">
    <property type="entry name" value="DDE_Tnp_ISAZ013"/>
    <property type="match status" value="1"/>
</dbReference>
<reference evidence="2 3" key="1">
    <citation type="submission" date="2024-04" db="EMBL/GenBank/DDBJ databases">
        <title>Polymorphospora sp. isolated from Baiyangdian Lake in Xiong'an New Area.</title>
        <authorList>
            <person name="Zhang X."/>
            <person name="Liu J."/>
        </authorList>
    </citation>
    <scope>NUCLEOTIDE SEQUENCE [LARGE SCALE GENOMIC DNA]</scope>
    <source>
        <strain evidence="2 3">2-325</strain>
    </source>
</reference>
<accession>A0ABV5CV46</accession>
<evidence type="ECO:0000313" key="2">
    <source>
        <dbReference type="EMBL" id="MFB6395875.1"/>
    </source>
</evidence>
<organism evidence="2 3">
    <name type="scientific">Polymorphospora lycopeni</name>
    <dbReference type="NCBI Taxonomy" id="3140240"/>
    <lineage>
        <taxon>Bacteria</taxon>
        <taxon>Bacillati</taxon>
        <taxon>Actinomycetota</taxon>
        <taxon>Actinomycetes</taxon>
        <taxon>Micromonosporales</taxon>
        <taxon>Micromonosporaceae</taxon>
        <taxon>Polymorphospora</taxon>
    </lineage>
</organism>
<protein>
    <submittedName>
        <fullName evidence="2">ISAzo13 family transposase</fullName>
    </submittedName>
</protein>
<feature type="non-terminal residue" evidence="2">
    <location>
        <position position="342"/>
    </location>
</feature>